<proteinExistence type="predicted"/>
<evidence type="ECO:0000313" key="2">
    <source>
        <dbReference type="Proteomes" id="UP000299102"/>
    </source>
</evidence>
<evidence type="ECO:0000313" key="1">
    <source>
        <dbReference type="EMBL" id="GBP14995.1"/>
    </source>
</evidence>
<gene>
    <name evidence="1" type="ORF">EVAR_6643_1</name>
</gene>
<comment type="caution">
    <text evidence="1">The sequence shown here is derived from an EMBL/GenBank/DDBJ whole genome shotgun (WGS) entry which is preliminary data.</text>
</comment>
<organism evidence="1 2">
    <name type="scientific">Eumeta variegata</name>
    <name type="common">Bagworm moth</name>
    <name type="synonym">Eumeta japonica</name>
    <dbReference type="NCBI Taxonomy" id="151549"/>
    <lineage>
        <taxon>Eukaryota</taxon>
        <taxon>Metazoa</taxon>
        <taxon>Ecdysozoa</taxon>
        <taxon>Arthropoda</taxon>
        <taxon>Hexapoda</taxon>
        <taxon>Insecta</taxon>
        <taxon>Pterygota</taxon>
        <taxon>Neoptera</taxon>
        <taxon>Endopterygota</taxon>
        <taxon>Lepidoptera</taxon>
        <taxon>Glossata</taxon>
        <taxon>Ditrysia</taxon>
        <taxon>Tineoidea</taxon>
        <taxon>Psychidae</taxon>
        <taxon>Oiketicinae</taxon>
        <taxon>Eumeta</taxon>
    </lineage>
</organism>
<dbReference type="AlphaFoldDB" id="A0A4C1TLQ9"/>
<accession>A0A4C1TLQ9</accession>
<protein>
    <submittedName>
        <fullName evidence="1">Uncharacterized protein</fullName>
    </submittedName>
</protein>
<dbReference type="EMBL" id="BGZK01000068">
    <property type="protein sequence ID" value="GBP14995.1"/>
    <property type="molecule type" value="Genomic_DNA"/>
</dbReference>
<reference evidence="1 2" key="1">
    <citation type="journal article" date="2019" name="Commun. Biol.">
        <title>The bagworm genome reveals a unique fibroin gene that provides high tensile strength.</title>
        <authorList>
            <person name="Kono N."/>
            <person name="Nakamura H."/>
            <person name="Ohtoshi R."/>
            <person name="Tomita M."/>
            <person name="Numata K."/>
            <person name="Arakawa K."/>
        </authorList>
    </citation>
    <scope>NUCLEOTIDE SEQUENCE [LARGE SCALE GENOMIC DNA]</scope>
</reference>
<keyword evidence="2" id="KW-1185">Reference proteome</keyword>
<dbReference type="Proteomes" id="UP000299102">
    <property type="component" value="Unassembled WGS sequence"/>
</dbReference>
<name>A0A4C1TLQ9_EUMVA</name>
<sequence length="166" mass="18133">MMRFMPNDAHPMAEMNEQITNEILSMILLSRNMDNQIVTRKGSLTHLTSDRFVTNCISYIVEIGHGASLITPTLENDCGNTGRSRIDLVIRRKKKKSPSVFHRFERVSARRTIDEPCIVISTGIVGDATSSAARSDHGVVISKRTAAIVAADPHAAGEISPAAGYI</sequence>